<evidence type="ECO:0000313" key="4">
    <source>
        <dbReference type="Proteomes" id="UP001465668"/>
    </source>
</evidence>
<feature type="compositionally biased region" description="Basic and acidic residues" evidence="1">
    <location>
        <begin position="1863"/>
        <end position="1873"/>
    </location>
</feature>
<feature type="chain" id="PRO_5047128832" evidence="2">
    <location>
        <begin position="17"/>
        <end position="1883"/>
    </location>
</feature>
<reference evidence="3 4" key="1">
    <citation type="submission" date="2024-02" db="EMBL/GenBank/DDBJ databases">
        <title>First draft genome assembly of two strains of Seiridium cardinale.</title>
        <authorList>
            <person name="Emiliani G."/>
            <person name="Scali E."/>
        </authorList>
    </citation>
    <scope>NUCLEOTIDE SEQUENCE [LARGE SCALE GENOMIC DNA]</scope>
    <source>
        <strain evidence="3 4">BM-138-000479</strain>
    </source>
</reference>
<feature type="signal peptide" evidence="2">
    <location>
        <begin position="1"/>
        <end position="16"/>
    </location>
</feature>
<evidence type="ECO:0000313" key="3">
    <source>
        <dbReference type="EMBL" id="KAK9777680.1"/>
    </source>
</evidence>
<sequence>MRFLLLAFAFLRTCQAFTSPDIYSITQPAGSSSDPGVDSKPATIPSQSRHAAGPASGLSIFLPDYTQDPNWLPLVDSLKSIGIPVKVSQSLNFTSQCRTLLVYTSFDVTYTPSTADVATLTSFVETGGRLIFMSQVPKALLALAGVSAAVVNTTGTRSIMQLNNTETILQALKGFDFTDYYDISMPFYENYTSKGLNNVGYTPVSGAQTLATYLVRSTANSATVDSADTSVTSAALVKYQPSKATGYVYSFGMDLGYLYLSAEDEKGGYSQTYDGMYYPGYDIGTRIVKNILSSSDHFVSLWPVPNNMGLAFTTTWDIDTYISYPHGQGIAAAAQDRGAAGNLNLHVKYITDTYENAYFQYGVPYINQITGFRTAADGYPYIDFGSHTVSHSPNAVQFPFGTLSEQYVLGSTSGYAPMIHQCGTGNSDSTPNNGENCTRGGTSGLSFWTSGASASGEIRVSAFLIRHLLNDVFNTNYNLSTYRPGNLAWNKYQSSLCVANGFIGGSSCAGNFHLTHLPFQVGHNREAFQELPYFEFPLQWSDGDGNMSSANFPGSDFSNQVTAIKKMARYGGHYNILIHPSDAIFDKIQIQRALHDAVRPFAVYFNQTGIANWWTNRDRAFVDITAASNSSVSMTVRLDGPAEGLTLNVPKSYAFQSATGSLSVCQQPSYDTFTNAIVLRNTAQGTYTLTFSVSTSTSTASTCPDFTVQPATECVAWDAVIDDFLEPYFYNKGINVLLLETVMSGLTSNIVDGRLQLSASDNSGVNSYYTEISRFCFDASVYTHLYFDMVAPAGSSFLVQLVSYDSGCNTEQGSVTYLDASDYADLDGTNNTVQIRLSDFAGQDFLHVRGIKIVNISPASTPIYIDNIKLQKRCSTAPGDDFTDGLAIESFQNVDRWVTGINNLFGKTDHDNSMGSAKLAELGRMQLVPSSTSSYFYTSTAVNGDTLNATGYDSISLSVRGPSGGSFDVIVTSGSGNSNSTVNTGTVATLSSSSFVNVTIPLSSFAGLNSDAVSLITLSNFTPNGGSAATNTFTVRWISLLGGANVTDAADRCQSATGYVVLDFCNPIEFKTQTNALGAPFSDDNTMQYYNQTTNGYINLVAQDSTSYFYSLFNTTACATVDSTNTGIILTVSGPQGATADIGFRHGGTGCKVNSRSDFISIAFNTAPTQLTIPFSRFPSPFNAQYLQSFIMTNFNTPGSVYRIHSLVFIGANSVPGCDLCSDTIVDTCTFISTLPRTNLLGGDVTDEGSLTSYSVASDFGLSLGTNSGSYWYSVFGANGCYNATNATGIQLSVAAPANTTFQVALRWMTDAACTTVSSASTVDITTYVTFTGNTTSSTYQLAQIPFTAFSGVNSGRLNSIAVSGFSPSGVVVRVGCVSLAGFTTTVDNSAACANCPSNAWLNYCSSGSANKNSPGGVQSDDGTMSVTPAIANGALVLKPAASGSYWYSLMNCMDISSYDTLYINLTATAGASFNVKLQTSSNACADASQIQSASVASTAYGTMTGSSVLLAIPLSAYTSQNSAIKLSALYALVLESFSSGTPTLSLNCAYYGISTNTTQVNSTSTASANITSTTSASTTFANTTSTTFANTTSTTFANTTSTTSANTVLNAFANTTSAAFANTTSAAFANTTSAAFADTTSSAFANTTSSVFANTTSADFANTTSSAFANTTSAAFANTTSAAFANTIDAAFSNATSSVFANTTSIASAITASISSANTTSTASTDNTSIASANTTSTVSTNTTGTASANTISTAFTNTTSTAFTEIASFTNTTSSASTKMASFTNTTSTTSAKTASTTSSSSAKTTSTTSTTSAKTTSTTSTSSAKTTSTTSVKITSTTSSKTTSTTSAKTTSTTSKKRARNIDRQLHKPEYATIYQPPEE</sequence>
<gene>
    <name evidence="3" type="ORF">SCAR479_05728</name>
</gene>
<dbReference type="EMBL" id="JARVKM010000020">
    <property type="protein sequence ID" value="KAK9777680.1"/>
    <property type="molecule type" value="Genomic_DNA"/>
</dbReference>
<evidence type="ECO:0000256" key="2">
    <source>
        <dbReference type="SAM" id="SignalP"/>
    </source>
</evidence>
<feature type="region of interest" description="Disordered" evidence="1">
    <location>
        <begin position="1792"/>
        <end position="1883"/>
    </location>
</feature>
<organism evidence="3 4">
    <name type="scientific">Seiridium cardinale</name>
    <dbReference type="NCBI Taxonomy" id="138064"/>
    <lineage>
        <taxon>Eukaryota</taxon>
        <taxon>Fungi</taxon>
        <taxon>Dikarya</taxon>
        <taxon>Ascomycota</taxon>
        <taxon>Pezizomycotina</taxon>
        <taxon>Sordariomycetes</taxon>
        <taxon>Xylariomycetidae</taxon>
        <taxon>Amphisphaeriales</taxon>
        <taxon>Sporocadaceae</taxon>
        <taxon>Seiridium</taxon>
    </lineage>
</organism>
<name>A0ABR2XVH5_9PEZI</name>
<feature type="region of interest" description="Disordered" evidence="1">
    <location>
        <begin position="28"/>
        <end position="52"/>
    </location>
</feature>
<keyword evidence="2" id="KW-0732">Signal</keyword>
<feature type="compositionally biased region" description="Low complexity" evidence="1">
    <location>
        <begin position="1792"/>
        <end position="1857"/>
    </location>
</feature>
<proteinExistence type="predicted"/>
<dbReference type="Proteomes" id="UP001465668">
    <property type="component" value="Unassembled WGS sequence"/>
</dbReference>
<keyword evidence="4" id="KW-1185">Reference proteome</keyword>
<evidence type="ECO:0000256" key="1">
    <source>
        <dbReference type="SAM" id="MobiDB-lite"/>
    </source>
</evidence>
<comment type="caution">
    <text evidence="3">The sequence shown here is derived from an EMBL/GenBank/DDBJ whole genome shotgun (WGS) entry which is preliminary data.</text>
</comment>
<protein>
    <submittedName>
        <fullName evidence="3">Uncharacterized protein</fullName>
    </submittedName>
</protein>
<accession>A0ABR2XVH5</accession>